<evidence type="ECO:0000256" key="7">
    <source>
        <dbReference type="ARBA" id="ARBA00022837"/>
    </source>
</evidence>
<dbReference type="EMBL" id="QKZK01000006">
    <property type="protein sequence ID" value="PZX18646.1"/>
    <property type="molecule type" value="Genomic_DNA"/>
</dbReference>
<dbReference type="Gene3D" id="3.20.20.80">
    <property type="entry name" value="Glycosidases"/>
    <property type="match status" value="1"/>
</dbReference>
<evidence type="ECO:0000256" key="8">
    <source>
        <dbReference type="ARBA" id="ARBA00023295"/>
    </source>
</evidence>
<dbReference type="InterPro" id="IPR006101">
    <property type="entry name" value="Glyco_hydro_2"/>
</dbReference>
<dbReference type="InterPro" id="IPR017853">
    <property type="entry name" value="GH"/>
</dbReference>
<dbReference type="SUPFAM" id="SSF49303">
    <property type="entry name" value="beta-Galactosidase/glucuronidase domain"/>
    <property type="match status" value="1"/>
</dbReference>
<evidence type="ECO:0000256" key="6">
    <source>
        <dbReference type="ARBA" id="ARBA00022801"/>
    </source>
</evidence>
<dbReference type="EC" id="3.2.1.23" evidence="5 10"/>
<dbReference type="InterPro" id="IPR006103">
    <property type="entry name" value="Glyco_hydro_2_cat"/>
</dbReference>
<dbReference type="InterPro" id="IPR013783">
    <property type="entry name" value="Ig-like_fold"/>
</dbReference>
<dbReference type="InterPro" id="IPR006102">
    <property type="entry name" value="Ig-like_GH2"/>
</dbReference>
<dbReference type="GO" id="GO:0009341">
    <property type="term" value="C:beta-galactosidase complex"/>
    <property type="evidence" value="ECO:0007669"/>
    <property type="project" value="InterPro"/>
</dbReference>
<dbReference type="GO" id="GO:0005990">
    <property type="term" value="P:lactose catabolic process"/>
    <property type="evidence" value="ECO:0007669"/>
    <property type="project" value="TreeGrafter"/>
</dbReference>
<keyword evidence="11" id="KW-0732">Signal</keyword>
<dbReference type="PROSITE" id="PS00608">
    <property type="entry name" value="GLYCOSYL_HYDROL_F2_2"/>
    <property type="match status" value="1"/>
</dbReference>
<dbReference type="OrthoDB" id="857501at2"/>
<evidence type="ECO:0000256" key="2">
    <source>
        <dbReference type="ARBA" id="ARBA00001913"/>
    </source>
</evidence>
<proteinExistence type="inferred from homology"/>
<dbReference type="Pfam" id="PF00703">
    <property type="entry name" value="Glyco_hydro_2"/>
    <property type="match status" value="1"/>
</dbReference>
<organism evidence="16 17">
    <name type="scientific">Breznakibacter xylanolyticus</name>
    <dbReference type="NCBI Taxonomy" id="990"/>
    <lineage>
        <taxon>Bacteria</taxon>
        <taxon>Pseudomonadati</taxon>
        <taxon>Bacteroidota</taxon>
        <taxon>Bacteroidia</taxon>
        <taxon>Marinilabiliales</taxon>
        <taxon>Marinilabiliaceae</taxon>
        <taxon>Breznakibacter</taxon>
    </lineage>
</organism>
<reference evidence="16 17" key="1">
    <citation type="submission" date="2018-06" db="EMBL/GenBank/DDBJ databases">
        <title>Genomic Encyclopedia of Archaeal and Bacterial Type Strains, Phase II (KMG-II): from individual species to whole genera.</title>
        <authorList>
            <person name="Goeker M."/>
        </authorList>
    </citation>
    <scope>NUCLEOTIDE SEQUENCE [LARGE SCALE GENOMIC DNA]</scope>
    <source>
        <strain evidence="16 17">DSM 6779</strain>
    </source>
</reference>
<evidence type="ECO:0000256" key="4">
    <source>
        <dbReference type="ARBA" id="ARBA00011245"/>
    </source>
</evidence>
<evidence type="ECO:0000256" key="3">
    <source>
        <dbReference type="ARBA" id="ARBA00007401"/>
    </source>
</evidence>
<evidence type="ECO:0000256" key="10">
    <source>
        <dbReference type="RuleBase" id="RU361154"/>
    </source>
</evidence>
<feature type="domain" description="Glycoside hydrolase family 2 immunoglobulin-like beta-sandwich" evidence="12">
    <location>
        <begin position="202"/>
        <end position="290"/>
    </location>
</feature>
<dbReference type="Pfam" id="PF02929">
    <property type="entry name" value="Bgal_small_N"/>
    <property type="match status" value="1"/>
</dbReference>
<dbReference type="PANTHER" id="PTHR46323:SF2">
    <property type="entry name" value="BETA-GALACTOSIDASE"/>
    <property type="match status" value="1"/>
</dbReference>
<evidence type="ECO:0000313" key="16">
    <source>
        <dbReference type="EMBL" id="PZX18646.1"/>
    </source>
</evidence>
<keyword evidence="17" id="KW-1185">Reference proteome</keyword>
<gene>
    <name evidence="16" type="ORF">LX69_01039</name>
</gene>
<evidence type="ECO:0000259" key="12">
    <source>
        <dbReference type="Pfam" id="PF00703"/>
    </source>
</evidence>
<evidence type="ECO:0000256" key="1">
    <source>
        <dbReference type="ARBA" id="ARBA00001412"/>
    </source>
</evidence>
<dbReference type="InterPro" id="IPR014718">
    <property type="entry name" value="GH-type_carb-bd"/>
</dbReference>
<dbReference type="InterPro" id="IPR023232">
    <property type="entry name" value="Glyco_hydro_2_AS"/>
</dbReference>
<dbReference type="PROSITE" id="PS00719">
    <property type="entry name" value="GLYCOSYL_HYDROL_F2_1"/>
    <property type="match status" value="1"/>
</dbReference>
<sequence>MKHIIASLSILLSMALQAQSTTEVVYLSGRDNRSTVEWDFFCSAGRNSGQWHKIVVPSCWEQQGFGCYDFGRAYFTNGDNFRFADETGIYKTSFEVPKSWGNKRVQIVFDGVMTDARVTINGVMAGDTHQGAFYQFRYDITDKIKTGINTLEVAVSKMSDNHSVNRAERYADYWIFGGIHRPVYLEVLPQEFIQRMAIAAEADGSFHARVYPGNVAAERQVVVRIRDHQGQLVGESMASVPAGAQVVDVKGMVKNPRLWSAETPNLYRAEVSLLARGKTLHSLNETIGFRTIEVRPRDGIYVNGTKVKMKGINRHVFWPETGRTVNADVDLMDVKLIKEMNMNAVRCSHYPPGKDFLNICDSLGLYVIDELAGWQDAYDTPVGRKLVKEMIAHDVNHPSIIFWSNGNEGGHNRELEPDYQLWDHSSRVLIRAHHRPGNELNGIDCNHYEDYYSTRAILEKGDNVYMPTEFLHCQDDGGGGAGLRDFWELMWQSPMSGGGFLWVFADEAVVRTDMHNHIDVNGVNANDGVVGPHRQKEGSFYAIREIFTPVKINMSKLPAPFNGTVAVENRYHFTNLNQCRFVVELVNFQHPDSRLSGSLVMKTHTVASPDVAPVAHGELNLNLPADWPSYDAIRLKSYDPRGMLVAEWTWKTRETLAMVMPSQTRVAKPGVAFGDSAGYVSLKAAGMALIISKATGLLEKIDTDWDYDLQFGNGPIPAGGQAVLKKLTHFADGDNHVVETTFDGVLQSARWTMMPNGWVKLDYQYSQNDSALFAGISFTYPESNAMYAKWLGKGPVRVWKNRTTGGTLDVWQSIYNNTQTGSAPWIYPEFKGYFADVAWMELSTAEGKVLVVAEQDDLYVRLFDFYALTDKNPHPSLPAGNLSFLDAIPPIGTKMATGLSRKTERLGPDSERNAPLGTVKRTLWFYFGERPADK</sequence>
<dbReference type="Pfam" id="PF02837">
    <property type="entry name" value="Glyco_hydro_2_N"/>
    <property type="match status" value="1"/>
</dbReference>
<keyword evidence="6 10" id="KW-0378">Hydrolase</keyword>
<dbReference type="Proteomes" id="UP000249239">
    <property type="component" value="Unassembled WGS sequence"/>
</dbReference>
<dbReference type="InterPro" id="IPR036156">
    <property type="entry name" value="Beta-gal/glucu_dom_sf"/>
</dbReference>
<evidence type="ECO:0000256" key="11">
    <source>
        <dbReference type="SAM" id="SignalP"/>
    </source>
</evidence>
<dbReference type="InterPro" id="IPR006104">
    <property type="entry name" value="Glyco_hydro_2_N"/>
</dbReference>
<dbReference type="InterPro" id="IPR023230">
    <property type="entry name" value="Glyco_hydro_2_CS"/>
</dbReference>
<comment type="catalytic activity">
    <reaction evidence="1 10">
        <text>Hydrolysis of terminal non-reducing beta-D-galactose residues in beta-D-galactosides.</text>
        <dbReference type="EC" id="3.2.1.23"/>
    </reaction>
</comment>
<accession>A0A2W7NZI7</accession>
<comment type="cofactor">
    <cofactor evidence="2">
        <name>Ca(2+)</name>
        <dbReference type="ChEBI" id="CHEBI:29108"/>
    </cofactor>
</comment>
<dbReference type="SUPFAM" id="SSF51445">
    <property type="entry name" value="(Trans)glycosidases"/>
    <property type="match status" value="1"/>
</dbReference>
<dbReference type="PRINTS" id="PR00132">
    <property type="entry name" value="GLHYDRLASE2"/>
</dbReference>
<dbReference type="GO" id="GO:0004565">
    <property type="term" value="F:beta-galactosidase activity"/>
    <property type="evidence" value="ECO:0007669"/>
    <property type="project" value="UniProtKB-EC"/>
</dbReference>
<feature type="chain" id="PRO_5016114509" description="Beta-galactosidase" evidence="11">
    <location>
        <begin position="19"/>
        <end position="934"/>
    </location>
</feature>
<dbReference type="InterPro" id="IPR011013">
    <property type="entry name" value="Gal_mutarotase_sf_dom"/>
</dbReference>
<dbReference type="AlphaFoldDB" id="A0A2W7NZI7"/>
<feature type="domain" description="Beta galactosidase small chain/" evidence="15">
    <location>
        <begin position="740"/>
        <end position="867"/>
    </location>
</feature>
<name>A0A2W7NZI7_9BACT</name>
<dbReference type="InterPro" id="IPR050347">
    <property type="entry name" value="Bact_Beta-galactosidase"/>
</dbReference>
<feature type="domain" description="Glycosyl hydrolases family 2 sugar binding" evidence="14">
    <location>
        <begin position="52"/>
        <end position="188"/>
    </location>
</feature>
<dbReference type="Gene3D" id="2.60.120.260">
    <property type="entry name" value="Galactose-binding domain-like"/>
    <property type="match status" value="1"/>
</dbReference>
<dbReference type="Gene3D" id="2.60.40.10">
    <property type="entry name" value="Immunoglobulins"/>
    <property type="match status" value="1"/>
</dbReference>
<feature type="signal peptide" evidence="11">
    <location>
        <begin position="1"/>
        <end position="18"/>
    </location>
</feature>
<dbReference type="GO" id="GO:0030246">
    <property type="term" value="F:carbohydrate binding"/>
    <property type="evidence" value="ECO:0007669"/>
    <property type="project" value="InterPro"/>
</dbReference>
<evidence type="ECO:0000256" key="9">
    <source>
        <dbReference type="ARBA" id="ARBA00032230"/>
    </source>
</evidence>
<dbReference type="SUPFAM" id="SSF74650">
    <property type="entry name" value="Galactose mutarotase-like"/>
    <property type="match status" value="1"/>
</dbReference>
<comment type="caution">
    <text evidence="16">The sequence shown here is derived from an EMBL/GenBank/DDBJ whole genome shotgun (WGS) entry which is preliminary data.</text>
</comment>
<protein>
    <recommendedName>
        <fullName evidence="5 10">Beta-galactosidase</fullName>
        <ecNumber evidence="5 10">3.2.1.23</ecNumber>
    </recommendedName>
    <alternativeName>
        <fullName evidence="9 10">Lactase</fullName>
    </alternativeName>
</protein>
<dbReference type="InterPro" id="IPR008979">
    <property type="entry name" value="Galactose-bd-like_sf"/>
</dbReference>
<evidence type="ECO:0000259" key="14">
    <source>
        <dbReference type="Pfam" id="PF02837"/>
    </source>
</evidence>
<comment type="similarity">
    <text evidence="3 10">Belongs to the glycosyl hydrolase 2 family.</text>
</comment>
<keyword evidence="8 10" id="KW-0326">Glycosidase</keyword>
<dbReference type="SUPFAM" id="SSF49785">
    <property type="entry name" value="Galactose-binding domain-like"/>
    <property type="match status" value="1"/>
</dbReference>
<keyword evidence="7" id="KW-0106">Calcium</keyword>
<dbReference type="Gene3D" id="2.70.98.10">
    <property type="match status" value="1"/>
</dbReference>
<evidence type="ECO:0000259" key="13">
    <source>
        <dbReference type="Pfam" id="PF02836"/>
    </source>
</evidence>
<dbReference type="PANTHER" id="PTHR46323">
    <property type="entry name" value="BETA-GALACTOSIDASE"/>
    <property type="match status" value="1"/>
</dbReference>
<evidence type="ECO:0000259" key="15">
    <source>
        <dbReference type="Pfam" id="PF02929"/>
    </source>
</evidence>
<dbReference type="Pfam" id="PF02836">
    <property type="entry name" value="Glyco_hydro_2_C"/>
    <property type="match status" value="1"/>
</dbReference>
<comment type="subunit">
    <text evidence="4">Monomer.</text>
</comment>
<dbReference type="InterPro" id="IPR004199">
    <property type="entry name" value="B-gal_small/dom_5"/>
</dbReference>
<feature type="domain" description="Glycoside hydrolase family 2 catalytic" evidence="13">
    <location>
        <begin position="298"/>
        <end position="515"/>
    </location>
</feature>
<evidence type="ECO:0000313" key="17">
    <source>
        <dbReference type="Proteomes" id="UP000249239"/>
    </source>
</evidence>
<dbReference type="RefSeq" id="WP_111444750.1">
    <property type="nucleotide sequence ID" value="NZ_QKZK01000006.1"/>
</dbReference>
<evidence type="ECO:0000256" key="5">
    <source>
        <dbReference type="ARBA" id="ARBA00012756"/>
    </source>
</evidence>